<dbReference type="Pfam" id="PF00440">
    <property type="entry name" value="TetR_N"/>
    <property type="match status" value="1"/>
</dbReference>
<dbReference type="KEGG" id="nah:F5544_43555"/>
<dbReference type="PROSITE" id="PS50977">
    <property type="entry name" value="HTH_TETR_2"/>
    <property type="match status" value="1"/>
</dbReference>
<dbReference type="InterPro" id="IPR009057">
    <property type="entry name" value="Homeodomain-like_sf"/>
</dbReference>
<name>A0A6G9YTI4_9NOCA</name>
<dbReference type="InterPro" id="IPR001647">
    <property type="entry name" value="HTH_TetR"/>
</dbReference>
<dbReference type="RefSeq" id="WP_167478576.1">
    <property type="nucleotide sequence ID" value="NZ_CP046172.1"/>
</dbReference>
<organism evidence="4 5">
    <name type="scientific">Nocardia arthritidis</name>
    <dbReference type="NCBI Taxonomy" id="228602"/>
    <lineage>
        <taxon>Bacteria</taxon>
        <taxon>Bacillati</taxon>
        <taxon>Actinomycetota</taxon>
        <taxon>Actinomycetes</taxon>
        <taxon>Mycobacteriales</taxon>
        <taxon>Nocardiaceae</taxon>
        <taxon>Nocardia</taxon>
    </lineage>
</organism>
<dbReference type="AlphaFoldDB" id="A0A6G9YTI4"/>
<evidence type="ECO:0000256" key="2">
    <source>
        <dbReference type="PROSITE-ProRule" id="PRU00335"/>
    </source>
</evidence>
<dbReference type="GO" id="GO:0003700">
    <property type="term" value="F:DNA-binding transcription factor activity"/>
    <property type="evidence" value="ECO:0007669"/>
    <property type="project" value="TreeGrafter"/>
</dbReference>
<evidence type="ECO:0000313" key="4">
    <source>
        <dbReference type="EMBL" id="QIS16514.1"/>
    </source>
</evidence>
<evidence type="ECO:0000259" key="3">
    <source>
        <dbReference type="PROSITE" id="PS50977"/>
    </source>
</evidence>
<dbReference type="PANTHER" id="PTHR30055:SF226">
    <property type="entry name" value="HTH-TYPE TRANSCRIPTIONAL REGULATOR PKSA"/>
    <property type="match status" value="1"/>
</dbReference>
<dbReference type="Gene3D" id="1.10.357.10">
    <property type="entry name" value="Tetracycline Repressor, domain 2"/>
    <property type="match status" value="1"/>
</dbReference>
<gene>
    <name evidence="4" type="ORF">F5544_43555</name>
</gene>
<dbReference type="GO" id="GO:0000976">
    <property type="term" value="F:transcription cis-regulatory region binding"/>
    <property type="evidence" value="ECO:0007669"/>
    <property type="project" value="TreeGrafter"/>
</dbReference>
<dbReference type="Proteomes" id="UP000503540">
    <property type="component" value="Chromosome"/>
</dbReference>
<dbReference type="PANTHER" id="PTHR30055">
    <property type="entry name" value="HTH-TYPE TRANSCRIPTIONAL REGULATOR RUTR"/>
    <property type="match status" value="1"/>
</dbReference>
<evidence type="ECO:0000256" key="1">
    <source>
        <dbReference type="ARBA" id="ARBA00023125"/>
    </source>
</evidence>
<sequence>MVPTSRERIITAALRLFGEKGYAGTTIAQIEQAAGLSAGSGALYRHFRSKDELLVEAVSARLVDRGEWARFLDPDFSIVDHLGGQSALDKLTALCEIGLQRLEHDRDVTRILTRDNTIGPGVLEVFRRQEYDVINGVTTRVLVELAGPDRHDEDWAATAAVIVGAVAHFWIIRDIFGGEHPTSIDAQRYLRSVAELAAARLDRVTTQCGEDTK</sequence>
<dbReference type="EMBL" id="CP046172">
    <property type="protein sequence ID" value="QIS16514.1"/>
    <property type="molecule type" value="Genomic_DNA"/>
</dbReference>
<dbReference type="InterPro" id="IPR050109">
    <property type="entry name" value="HTH-type_TetR-like_transc_reg"/>
</dbReference>
<accession>A0A6G9YTI4</accession>
<reference evidence="4 5" key="1">
    <citation type="journal article" date="2019" name="ACS Chem. Biol.">
        <title>Identification and Mobilization of a Cryptic Antibiotic Biosynthesis Gene Locus from a Human-Pathogenic Nocardia Isolate.</title>
        <authorList>
            <person name="Herisse M."/>
            <person name="Ishida K."/>
            <person name="Porter J.L."/>
            <person name="Howden B."/>
            <person name="Hertweck C."/>
            <person name="Stinear T.P."/>
            <person name="Pidot S.J."/>
        </authorList>
    </citation>
    <scope>NUCLEOTIDE SEQUENCE [LARGE SCALE GENOMIC DNA]</scope>
    <source>
        <strain evidence="4 5">AUSMDU00012717</strain>
    </source>
</reference>
<dbReference type="SUPFAM" id="SSF46689">
    <property type="entry name" value="Homeodomain-like"/>
    <property type="match status" value="1"/>
</dbReference>
<feature type="domain" description="HTH tetR-type" evidence="3">
    <location>
        <begin position="3"/>
        <end position="65"/>
    </location>
</feature>
<keyword evidence="5" id="KW-1185">Reference proteome</keyword>
<proteinExistence type="predicted"/>
<evidence type="ECO:0000313" key="5">
    <source>
        <dbReference type="Proteomes" id="UP000503540"/>
    </source>
</evidence>
<protein>
    <submittedName>
        <fullName evidence="4">TetR family transcriptional regulator</fullName>
    </submittedName>
</protein>
<feature type="DNA-binding region" description="H-T-H motif" evidence="2">
    <location>
        <begin position="28"/>
        <end position="47"/>
    </location>
</feature>
<keyword evidence="1 2" id="KW-0238">DNA-binding</keyword>